<feature type="transmembrane region" description="Helical" evidence="5">
    <location>
        <begin position="182"/>
        <end position="204"/>
    </location>
</feature>
<feature type="non-terminal residue" evidence="7">
    <location>
        <position position="474"/>
    </location>
</feature>
<comment type="subcellular location">
    <subcellularLocation>
        <location evidence="1">Membrane</location>
        <topology evidence="1">Multi-pass membrane protein</topology>
    </subcellularLocation>
</comment>
<feature type="transmembrane region" description="Helical" evidence="5">
    <location>
        <begin position="383"/>
        <end position="406"/>
    </location>
</feature>
<dbReference type="SUPFAM" id="SSF103473">
    <property type="entry name" value="MFS general substrate transporter"/>
    <property type="match status" value="1"/>
</dbReference>
<evidence type="ECO:0000256" key="4">
    <source>
        <dbReference type="ARBA" id="ARBA00023136"/>
    </source>
</evidence>
<keyword evidence="3 5" id="KW-1133">Transmembrane helix</keyword>
<feature type="transmembrane region" description="Helical" evidence="5">
    <location>
        <begin position="355"/>
        <end position="377"/>
    </location>
</feature>
<feature type="transmembrane region" description="Helical" evidence="5">
    <location>
        <begin position="97"/>
        <end position="116"/>
    </location>
</feature>
<dbReference type="EMBL" id="CATQJA010002574">
    <property type="protein sequence ID" value="CAJ0571612.1"/>
    <property type="molecule type" value="Genomic_DNA"/>
</dbReference>
<gene>
    <name evidence="8" type="ORF">MSPICULIGERA_LOCUS10014</name>
    <name evidence="7" type="ORF">MSPICULIGERA_LOCUS5488</name>
</gene>
<evidence type="ECO:0000256" key="1">
    <source>
        <dbReference type="ARBA" id="ARBA00004141"/>
    </source>
</evidence>
<keyword evidence="9" id="KW-1185">Reference proteome</keyword>
<dbReference type="Proteomes" id="UP001177023">
    <property type="component" value="Unassembled WGS sequence"/>
</dbReference>
<feature type="domain" description="Major facilitator superfamily (MFS) profile" evidence="6">
    <location>
        <begin position="44"/>
        <end position="471"/>
    </location>
</feature>
<comment type="caution">
    <text evidence="7">The sequence shown here is derived from an EMBL/GenBank/DDBJ whole genome shotgun (WGS) entry which is preliminary data.</text>
</comment>
<evidence type="ECO:0000313" key="9">
    <source>
        <dbReference type="Proteomes" id="UP001177023"/>
    </source>
</evidence>
<dbReference type="PROSITE" id="PS50850">
    <property type="entry name" value="MFS"/>
    <property type="match status" value="1"/>
</dbReference>
<feature type="transmembrane region" description="Helical" evidence="5">
    <location>
        <begin position="449"/>
        <end position="466"/>
    </location>
</feature>
<dbReference type="GO" id="GO:0022857">
    <property type="term" value="F:transmembrane transporter activity"/>
    <property type="evidence" value="ECO:0007669"/>
    <property type="project" value="InterPro"/>
</dbReference>
<reference evidence="7" key="1">
    <citation type="submission" date="2023-06" db="EMBL/GenBank/DDBJ databases">
        <authorList>
            <person name="Delattre M."/>
        </authorList>
    </citation>
    <scope>NUCLEOTIDE SEQUENCE</scope>
    <source>
        <strain evidence="7">AF72</strain>
    </source>
</reference>
<evidence type="ECO:0000256" key="3">
    <source>
        <dbReference type="ARBA" id="ARBA00022989"/>
    </source>
</evidence>
<dbReference type="Gene3D" id="1.20.1250.20">
    <property type="entry name" value="MFS general substrate transporter like domains"/>
    <property type="match status" value="1"/>
</dbReference>
<dbReference type="AlphaFoldDB" id="A0AA36CDQ2"/>
<dbReference type="EMBL" id="CATQJA010001352">
    <property type="protein sequence ID" value="CAJ0566907.1"/>
    <property type="molecule type" value="Genomic_DNA"/>
</dbReference>
<feature type="transmembrane region" description="Helical" evidence="5">
    <location>
        <begin position="148"/>
        <end position="170"/>
    </location>
</feature>
<dbReference type="InterPro" id="IPR005828">
    <property type="entry name" value="MFS_sugar_transport-like"/>
</dbReference>
<name>A0AA36CDQ2_9BILA</name>
<dbReference type="InterPro" id="IPR036259">
    <property type="entry name" value="MFS_trans_sf"/>
</dbReference>
<proteinExistence type="predicted"/>
<dbReference type="InterPro" id="IPR020846">
    <property type="entry name" value="MFS_dom"/>
</dbReference>
<evidence type="ECO:0000313" key="8">
    <source>
        <dbReference type="EMBL" id="CAJ0571612.1"/>
    </source>
</evidence>
<accession>A0AA36CDQ2</accession>
<dbReference type="GO" id="GO:0016020">
    <property type="term" value="C:membrane"/>
    <property type="evidence" value="ECO:0007669"/>
    <property type="project" value="UniProtKB-SubCell"/>
</dbReference>
<feature type="transmembrane region" description="Helical" evidence="5">
    <location>
        <begin position="418"/>
        <end position="437"/>
    </location>
</feature>
<evidence type="ECO:0000256" key="2">
    <source>
        <dbReference type="ARBA" id="ARBA00022692"/>
    </source>
</evidence>
<evidence type="ECO:0000313" key="7">
    <source>
        <dbReference type="EMBL" id="CAJ0566907.1"/>
    </source>
</evidence>
<evidence type="ECO:0000256" key="5">
    <source>
        <dbReference type="SAM" id="Phobius"/>
    </source>
</evidence>
<dbReference type="PANTHER" id="PTHR24064">
    <property type="entry name" value="SOLUTE CARRIER FAMILY 22 MEMBER"/>
    <property type="match status" value="1"/>
</dbReference>
<evidence type="ECO:0000259" key="6">
    <source>
        <dbReference type="PROSITE" id="PS50850"/>
    </source>
</evidence>
<feature type="transmembrane region" description="Helical" evidence="5">
    <location>
        <begin position="41"/>
        <end position="62"/>
    </location>
</feature>
<keyword evidence="2 5" id="KW-0812">Transmembrane</keyword>
<keyword evidence="4 5" id="KW-0472">Membrane</keyword>
<sequence>MGYAAQTKVAPECPATQLPIAFHEATTTDELAEQIGGLHDIYTLTVVVLMAAVWLVIAPTVLGNAFMAPFEKPANDTFVTVQDEFQLSATFPNPAEWTGSMVFVGNLLFGQFLATVTDYYGRRRIISWSMLVYGIIGVAASFSPSFPFLLMMRLFSGICFTPIFVTNYVHAMECLPFSAHPMASLIFAATWVSGYCLASPIAIIFPHWRLFQLVSSLPCAILGIILILFLPESLGFAISGNRPAEFRRYLSNVSRFSKRHLRYNFSKLVDTEGTGSQEVDLKTLVRETTKKEILQRVVLCSYLWTATCFAYNGLSFESTVLKVGNNHVQFLLSGIAEIPSYFVSPLLFDRIGRRLTVIGICVFFAVTCQGMCILAYFAMDDTWMFLIFWLLAKFGASAGFMCLFIYGSEMFPMSCRSFALGICCSLSNIGAIAAPHAPAFGLLFPGGTYAAFGLLLLLAAVVTSHLPETKDMHK</sequence>
<organism evidence="7 9">
    <name type="scientific">Mesorhabditis spiculigera</name>
    <dbReference type="NCBI Taxonomy" id="96644"/>
    <lineage>
        <taxon>Eukaryota</taxon>
        <taxon>Metazoa</taxon>
        <taxon>Ecdysozoa</taxon>
        <taxon>Nematoda</taxon>
        <taxon>Chromadorea</taxon>
        <taxon>Rhabditida</taxon>
        <taxon>Rhabditina</taxon>
        <taxon>Rhabditomorpha</taxon>
        <taxon>Rhabditoidea</taxon>
        <taxon>Rhabditidae</taxon>
        <taxon>Mesorhabditinae</taxon>
        <taxon>Mesorhabditis</taxon>
    </lineage>
</organism>
<feature type="transmembrane region" description="Helical" evidence="5">
    <location>
        <begin position="125"/>
        <end position="142"/>
    </location>
</feature>
<protein>
    <recommendedName>
        <fullName evidence="6">Major facilitator superfamily (MFS) profile domain-containing protein</fullName>
    </recommendedName>
</protein>
<dbReference type="Pfam" id="PF00083">
    <property type="entry name" value="Sugar_tr"/>
    <property type="match status" value="1"/>
</dbReference>